<dbReference type="InParanoid" id="A0A0G4F7Y4"/>
<gene>
    <name evidence="2" type="ORF">Vbra_4200</name>
</gene>
<keyword evidence="1" id="KW-0812">Transmembrane</keyword>
<name>A0A0G4F7Y4_VITBC</name>
<dbReference type="EMBL" id="CDMY01000386">
    <property type="protein sequence ID" value="CEM08781.1"/>
    <property type="molecule type" value="Genomic_DNA"/>
</dbReference>
<feature type="transmembrane region" description="Helical" evidence="1">
    <location>
        <begin position="12"/>
        <end position="36"/>
    </location>
</feature>
<feature type="transmembrane region" description="Helical" evidence="1">
    <location>
        <begin position="116"/>
        <end position="137"/>
    </location>
</feature>
<accession>A0A0G4F7Y4</accession>
<feature type="transmembrane region" description="Helical" evidence="1">
    <location>
        <begin position="75"/>
        <end position="96"/>
    </location>
</feature>
<evidence type="ECO:0000313" key="3">
    <source>
        <dbReference type="Proteomes" id="UP000041254"/>
    </source>
</evidence>
<sequence>MKIRTTSRCCFCLSLRSGVIFLALLHCAAALVAFMFGPLTRLFAIGLMVISVVGIFAAMCQEAFALCVYMGCQGLMLLLSLVLMVYCVLLFAGVVPLRLTLAAKTDAATMDRFIEVLYIAAVLLPSLLSIYLVYTLYVSYSLYRVWLVGGTGTELLCAEDLPRAQAERAPLMNSPVAMA</sequence>
<evidence type="ECO:0000313" key="2">
    <source>
        <dbReference type="EMBL" id="CEM08781.1"/>
    </source>
</evidence>
<dbReference type="VEuPathDB" id="CryptoDB:Vbra_4200"/>
<dbReference type="AlphaFoldDB" id="A0A0G4F7Y4"/>
<proteinExistence type="predicted"/>
<evidence type="ECO:0000256" key="1">
    <source>
        <dbReference type="SAM" id="Phobius"/>
    </source>
</evidence>
<keyword evidence="1" id="KW-0472">Membrane</keyword>
<keyword evidence="1" id="KW-1133">Transmembrane helix</keyword>
<keyword evidence="3" id="KW-1185">Reference proteome</keyword>
<protein>
    <submittedName>
        <fullName evidence="2">Uncharacterized protein</fullName>
    </submittedName>
</protein>
<dbReference type="Proteomes" id="UP000041254">
    <property type="component" value="Unassembled WGS sequence"/>
</dbReference>
<feature type="transmembrane region" description="Helical" evidence="1">
    <location>
        <begin position="42"/>
        <end position="68"/>
    </location>
</feature>
<reference evidence="2 3" key="1">
    <citation type="submission" date="2014-11" db="EMBL/GenBank/DDBJ databases">
        <authorList>
            <person name="Zhu J."/>
            <person name="Qi W."/>
            <person name="Song R."/>
        </authorList>
    </citation>
    <scope>NUCLEOTIDE SEQUENCE [LARGE SCALE GENOMIC DNA]</scope>
</reference>
<organism evidence="2 3">
    <name type="scientific">Vitrella brassicaformis (strain CCMP3155)</name>
    <dbReference type="NCBI Taxonomy" id="1169540"/>
    <lineage>
        <taxon>Eukaryota</taxon>
        <taxon>Sar</taxon>
        <taxon>Alveolata</taxon>
        <taxon>Colpodellida</taxon>
        <taxon>Vitrellaceae</taxon>
        <taxon>Vitrella</taxon>
    </lineage>
</organism>